<organism evidence="1 2">
    <name type="scientific">Kouleothrix aurantiaca</name>
    <dbReference type="NCBI Taxonomy" id="186479"/>
    <lineage>
        <taxon>Bacteria</taxon>
        <taxon>Bacillati</taxon>
        <taxon>Chloroflexota</taxon>
        <taxon>Chloroflexia</taxon>
        <taxon>Chloroflexales</taxon>
        <taxon>Roseiflexineae</taxon>
        <taxon>Roseiflexaceae</taxon>
        <taxon>Kouleothrix</taxon>
    </lineage>
</organism>
<name>A0A0P9DK98_9CHLR</name>
<sequence length="182" mass="19618">MPTEFASIATDLASFLTCHRQALARAWAKLVCEIPASSYRTIPLKRLEAWMAQRLDAIGEALASGSLEQLDARLASVAPPQLQRHFTIGEVIHGLLLAKEAALPFMWEHAGGDGALLVRWIGQLDACLRHAAGRFGAQYAAIGVQQIRAQEQRTALMLDAAQTASSSLEIDQVLARSAASMA</sequence>
<comment type="caution">
    <text evidence="1">The sequence shown here is derived from an EMBL/GenBank/DDBJ whole genome shotgun (WGS) entry which is preliminary data.</text>
</comment>
<feature type="non-terminal residue" evidence="1">
    <location>
        <position position="182"/>
    </location>
</feature>
<dbReference type="EMBL" id="LJCR01001497">
    <property type="protein sequence ID" value="KPV50251.1"/>
    <property type="molecule type" value="Genomic_DNA"/>
</dbReference>
<evidence type="ECO:0008006" key="3">
    <source>
        <dbReference type="Google" id="ProtNLM"/>
    </source>
</evidence>
<protein>
    <recommendedName>
        <fullName evidence="3">RsbT co-antagonist protein RsbRD N-terminal domain-containing protein</fullName>
    </recommendedName>
</protein>
<dbReference type="AlphaFoldDB" id="A0A0P9DK98"/>
<accession>A0A0P9DK98</accession>
<evidence type="ECO:0000313" key="1">
    <source>
        <dbReference type="EMBL" id="KPV50251.1"/>
    </source>
</evidence>
<keyword evidence="2" id="KW-1185">Reference proteome</keyword>
<reference evidence="1 2" key="1">
    <citation type="submission" date="2015-09" db="EMBL/GenBank/DDBJ databases">
        <title>Draft genome sequence of Kouleothrix aurantiaca JCM 19913.</title>
        <authorList>
            <person name="Hemp J."/>
        </authorList>
    </citation>
    <scope>NUCLEOTIDE SEQUENCE [LARGE SCALE GENOMIC DNA]</scope>
    <source>
        <strain evidence="1 2">COM-B</strain>
    </source>
</reference>
<dbReference type="Proteomes" id="UP000050509">
    <property type="component" value="Unassembled WGS sequence"/>
</dbReference>
<evidence type="ECO:0000313" key="2">
    <source>
        <dbReference type="Proteomes" id="UP000050509"/>
    </source>
</evidence>
<proteinExistence type="predicted"/>
<gene>
    <name evidence="1" type="ORF">SE17_28065</name>
</gene>